<keyword evidence="4" id="KW-0564">Palmitate</keyword>
<dbReference type="PANTHER" id="PTHR34512">
    <property type="entry name" value="CELL SURFACE PROTEIN"/>
    <property type="match status" value="1"/>
</dbReference>
<dbReference type="InterPro" id="IPR018391">
    <property type="entry name" value="PQQ_b-propeller_rpt"/>
</dbReference>
<feature type="chain" id="PRO_5043936922" description="Outer membrane protein assembly factor BamB" evidence="5">
    <location>
        <begin position="22"/>
        <end position="380"/>
    </location>
</feature>
<dbReference type="Pfam" id="PF13360">
    <property type="entry name" value="PQQ_2"/>
    <property type="match status" value="1"/>
</dbReference>
<dbReference type="PANTHER" id="PTHR34512:SF30">
    <property type="entry name" value="OUTER MEMBRANE PROTEIN ASSEMBLY FACTOR BAMB"/>
    <property type="match status" value="1"/>
</dbReference>
<dbReference type="InterPro" id="IPR017687">
    <property type="entry name" value="BamB"/>
</dbReference>
<dbReference type="InterPro" id="IPR011047">
    <property type="entry name" value="Quinoprotein_ADH-like_sf"/>
</dbReference>
<comment type="subcellular location">
    <subcellularLocation>
        <location evidence="4">Cell outer membrane</location>
        <topology evidence="4">Lipid-anchor</topology>
    </subcellularLocation>
</comment>
<keyword evidence="1 4" id="KW-0732">Signal</keyword>
<dbReference type="InterPro" id="IPR015943">
    <property type="entry name" value="WD40/YVTN_repeat-like_dom_sf"/>
</dbReference>
<evidence type="ECO:0000313" key="7">
    <source>
        <dbReference type="EMBL" id="MEJ1248864.1"/>
    </source>
</evidence>
<dbReference type="HAMAP" id="MF_00923">
    <property type="entry name" value="OM_assembly_BamB"/>
    <property type="match status" value="1"/>
</dbReference>
<evidence type="ECO:0000256" key="4">
    <source>
        <dbReference type="HAMAP-Rule" id="MF_00923"/>
    </source>
</evidence>
<gene>
    <name evidence="4 7" type="primary">bamB</name>
    <name evidence="7" type="ORF">WB794_04130</name>
</gene>
<evidence type="ECO:0000256" key="3">
    <source>
        <dbReference type="ARBA" id="ARBA00023237"/>
    </source>
</evidence>
<dbReference type="GO" id="GO:0043165">
    <property type="term" value="P:Gram-negative-bacterium-type cell outer membrane assembly"/>
    <property type="evidence" value="ECO:0007669"/>
    <property type="project" value="UniProtKB-UniRule"/>
</dbReference>
<reference evidence="7 8" key="1">
    <citation type="journal article" date="2016" name="Antonie Van Leeuwenhoek">
        <title>Denitratimonas tolerans gen. nov., sp. nov., a denitrifying bacterium isolated from a bioreactor for tannery wastewater treatment.</title>
        <authorList>
            <person name="Han S.I."/>
            <person name="Kim J.O."/>
            <person name="Lee Y.R."/>
            <person name="Ekpeghere K.I."/>
            <person name="Koh S.C."/>
            <person name="Whang K.S."/>
        </authorList>
    </citation>
    <scope>NUCLEOTIDE SEQUENCE [LARGE SCALE GENOMIC DNA]</scope>
    <source>
        <strain evidence="7 8">KACC 17565</strain>
    </source>
</reference>
<keyword evidence="2 4" id="KW-0472">Membrane</keyword>
<dbReference type="AlphaFoldDB" id="A0AAW9R2S4"/>
<dbReference type="GO" id="GO:0051205">
    <property type="term" value="P:protein insertion into membrane"/>
    <property type="evidence" value="ECO:0007669"/>
    <property type="project" value="UniProtKB-UniRule"/>
</dbReference>
<dbReference type="Proteomes" id="UP001364472">
    <property type="component" value="Unassembled WGS sequence"/>
</dbReference>
<comment type="subunit">
    <text evidence="4">Part of the Bam complex.</text>
</comment>
<dbReference type="RefSeq" id="WP_337334583.1">
    <property type="nucleotide sequence ID" value="NZ_JBBDHC010000004.1"/>
</dbReference>
<comment type="function">
    <text evidence="4">Part of the outer membrane protein assembly complex, which is involved in assembly and insertion of beta-barrel proteins into the outer membrane.</text>
</comment>
<accession>A0AAW9R2S4</accession>
<keyword evidence="3 4" id="KW-0998">Cell outer membrane</keyword>
<dbReference type="InterPro" id="IPR002372">
    <property type="entry name" value="PQQ_rpt_dom"/>
</dbReference>
<protein>
    <recommendedName>
        <fullName evidence="4">Outer membrane protein assembly factor BamB</fullName>
    </recommendedName>
</protein>
<dbReference type="SMART" id="SM00564">
    <property type="entry name" value="PQQ"/>
    <property type="match status" value="6"/>
</dbReference>
<dbReference type="SUPFAM" id="SSF50998">
    <property type="entry name" value="Quinoprotein alcohol dehydrogenase-like"/>
    <property type="match status" value="1"/>
</dbReference>
<dbReference type="GO" id="GO:0009279">
    <property type="term" value="C:cell outer membrane"/>
    <property type="evidence" value="ECO:0007669"/>
    <property type="project" value="UniProtKB-SubCell"/>
</dbReference>
<organism evidence="7 8">
    <name type="scientific">Denitratimonas tolerans</name>
    <dbReference type="NCBI Taxonomy" id="1338420"/>
    <lineage>
        <taxon>Bacteria</taxon>
        <taxon>Pseudomonadati</taxon>
        <taxon>Pseudomonadota</taxon>
        <taxon>Gammaproteobacteria</taxon>
        <taxon>Lysobacterales</taxon>
        <taxon>Lysobacteraceae</taxon>
        <taxon>Denitratimonas</taxon>
    </lineage>
</organism>
<sequence length="380" mass="40761">MRRLLALLALAALVAGCGKNAKRDNVEEPAELLEFTPSVSVSKVWSQDLGKGERRLGIRQHPTIDGTQAYAADPKGKLYAFDAISGATAWSVDTKLRISSSPGVGEGTLVIGTLDGDVVAFNPDTGSERWRNRVTAEVVAAPVVARGIVVVRGIDGRVFAFSIIDGERRWVYDHGTPALTLRGSSAPILAEGLVLLGYDSGQVVALRGEDGVQLWEQAIAFGEGRTELERMVDIDGEMAYDAGQLYAAAFNAQVVGVSLEGGRPLWNREMSSYAGVALSDSKLFVTDRDGVLWALDRDNGAALWKQDGLGHRWLTTPAVQGTRVVVGDVEGYLHWFDIETGQPAARERLDGKPIRATPQVLGDTVLAVSTAGRLGAFRVH</sequence>
<evidence type="ECO:0000259" key="6">
    <source>
        <dbReference type="Pfam" id="PF13360"/>
    </source>
</evidence>
<feature type="domain" description="Pyrrolo-quinoline quinone repeat" evidence="6">
    <location>
        <begin position="75"/>
        <end position="306"/>
    </location>
</feature>
<evidence type="ECO:0000256" key="2">
    <source>
        <dbReference type="ARBA" id="ARBA00023136"/>
    </source>
</evidence>
<name>A0AAW9R2S4_9GAMM</name>
<keyword evidence="8" id="KW-1185">Reference proteome</keyword>
<dbReference type="NCBIfam" id="TIGR03300">
    <property type="entry name" value="assembly_YfgL"/>
    <property type="match status" value="1"/>
</dbReference>
<keyword evidence="4" id="KW-0449">Lipoprotein</keyword>
<proteinExistence type="inferred from homology"/>
<dbReference type="EMBL" id="JBBDHC010000004">
    <property type="protein sequence ID" value="MEJ1248864.1"/>
    <property type="molecule type" value="Genomic_DNA"/>
</dbReference>
<evidence type="ECO:0000313" key="8">
    <source>
        <dbReference type="Proteomes" id="UP001364472"/>
    </source>
</evidence>
<evidence type="ECO:0000256" key="5">
    <source>
        <dbReference type="SAM" id="SignalP"/>
    </source>
</evidence>
<evidence type="ECO:0000256" key="1">
    <source>
        <dbReference type="ARBA" id="ARBA00022729"/>
    </source>
</evidence>
<comment type="similarity">
    <text evidence="4">Belongs to the BamB family.</text>
</comment>
<feature type="signal peptide" evidence="5">
    <location>
        <begin position="1"/>
        <end position="21"/>
    </location>
</feature>
<dbReference type="PROSITE" id="PS51257">
    <property type="entry name" value="PROKAR_LIPOPROTEIN"/>
    <property type="match status" value="1"/>
</dbReference>
<dbReference type="Gene3D" id="2.130.10.10">
    <property type="entry name" value="YVTN repeat-like/Quinoprotein amine dehydrogenase"/>
    <property type="match status" value="1"/>
</dbReference>
<comment type="caution">
    <text evidence="7">The sequence shown here is derived from an EMBL/GenBank/DDBJ whole genome shotgun (WGS) entry which is preliminary data.</text>
</comment>